<protein>
    <recommendedName>
        <fullName evidence="1">Hemerythrin-like domain-containing protein</fullName>
    </recommendedName>
</protein>
<dbReference type="Proteomes" id="UP000319004">
    <property type="component" value="Chromosome"/>
</dbReference>
<reference evidence="2 3" key="1">
    <citation type="submission" date="2019-03" db="EMBL/GenBank/DDBJ databases">
        <title>Deep-cultivation of Planctomycetes and their phenomic and genomic characterization uncovers novel biology.</title>
        <authorList>
            <person name="Wiegand S."/>
            <person name="Jogler M."/>
            <person name="Boedeker C."/>
            <person name="Pinto D."/>
            <person name="Vollmers J."/>
            <person name="Rivas-Marin E."/>
            <person name="Kohn T."/>
            <person name="Peeters S.H."/>
            <person name="Heuer A."/>
            <person name="Rast P."/>
            <person name="Oberbeckmann S."/>
            <person name="Bunk B."/>
            <person name="Jeske O."/>
            <person name="Meyerdierks A."/>
            <person name="Storesund J.E."/>
            <person name="Kallscheuer N."/>
            <person name="Luecker S."/>
            <person name="Lage O.M."/>
            <person name="Pohl T."/>
            <person name="Merkel B.J."/>
            <person name="Hornburger P."/>
            <person name="Mueller R.-W."/>
            <person name="Bruemmer F."/>
            <person name="Labrenz M."/>
            <person name="Spormann A.M."/>
            <person name="Op den Camp H."/>
            <person name="Overmann J."/>
            <person name="Amann R."/>
            <person name="Jetten M.S.M."/>
            <person name="Mascher T."/>
            <person name="Medema M.H."/>
            <person name="Devos D.P."/>
            <person name="Kaster A.-K."/>
            <person name="Ovreas L."/>
            <person name="Rohde M."/>
            <person name="Galperin M.Y."/>
            <person name="Jogler C."/>
        </authorList>
    </citation>
    <scope>NUCLEOTIDE SEQUENCE [LARGE SCALE GENOMIC DNA]</scope>
    <source>
        <strain evidence="2 3">Enr13</strain>
    </source>
</reference>
<accession>A0A518HHP2</accession>
<evidence type="ECO:0000313" key="2">
    <source>
        <dbReference type="EMBL" id="QDV40361.1"/>
    </source>
</evidence>
<dbReference type="InterPro" id="IPR012312">
    <property type="entry name" value="Hemerythrin-like"/>
</dbReference>
<dbReference type="KEGG" id="snep:Enr13x_01670"/>
<evidence type="ECO:0000313" key="3">
    <source>
        <dbReference type="Proteomes" id="UP000319004"/>
    </source>
</evidence>
<keyword evidence="3" id="KW-1185">Reference proteome</keyword>
<feature type="domain" description="Hemerythrin-like" evidence="1">
    <location>
        <begin position="14"/>
        <end position="143"/>
    </location>
</feature>
<dbReference type="AlphaFoldDB" id="A0A518HHP2"/>
<name>A0A518HHP2_9BACT</name>
<sequence length="152" mass="17581">MSLNISEPLSQTFEDWLSEDRKMNESLRELRDWMKQIEQLGVPHFGETADRLQPLRDGLVKHFDHEDEMIASIGKSLPEPSADFDHLRSDSCNGHDLLRAHLDDLSARLRETDPPFSSWQAAMQEVEGFIDRLEQHELTETRAIQALLQKLC</sequence>
<evidence type="ECO:0000259" key="1">
    <source>
        <dbReference type="Pfam" id="PF01814"/>
    </source>
</evidence>
<dbReference type="EMBL" id="CP037423">
    <property type="protein sequence ID" value="QDV40361.1"/>
    <property type="molecule type" value="Genomic_DNA"/>
</dbReference>
<dbReference type="OrthoDB" id="267419at2"/>
<dbReference type="Gene3D" id="1.20.120.520">
    <property type="entry name" value="nmb1532 protein domain like"/>
    <property type="match status" value="1"/>
</dbReference>
<organism evidence="2 3">
    <name type="scientific">Stieleria neptunia</name>
    <dbReference type="NCBI Taxonomy" id="2527979"/>
    <lineage>
        <taxon>Bacteria</taxon>
        <taxon>Pseudomonadati</taxon>
        <taxon>Planctomycetota</taxon>
        <taxon>Planctomycetia</taxon>
        <taxon>Pirellulales</taxon>
        <taxon>Pirellulaceae</taxon>
        <taxon>Stieleria</taxon>
    </lineage>
</organism>
<dbReference type="RefSeq" id="WP_145384210.1">
    <property type="nucleotide sequence ID" value="NZ_CP037423.1"/>
</dbReference>
<gene>
    <name evidence="2" type="ORF">Enr13x_01670</name>
</gene>
<proteinExistence type="predicted"/>
<dbReference type="Pfam" id="PF01814">
    <property type="entry name" value="Hemerythrin"/>
    <property type="match status" value="1"/>
</dbReference>